<comment type="cofactor">
    <cofactor evidence="5">
        <name>[2Fe-2S] cluster</name>
        <dbReference type="ChEBI" id="CHEBI:190135"/>
    </cofactor>
</comment>
<comment type="similarity">
    <text evidence="6">Belongs to the bacterial ring-hydroxylating dioxygenase ferredoxin component family.</text>
</comment>
<organism evidence="8 10">
    <name type="scientific">Candidatus Chlorohelix allophototropha</name>
    <dbReference type="NCBI Taxonomy" id="3003348"/>
    <lineage>
        <taxon>Bacteria</taxon>
        <taxon>Bacillati</taxon>
        <taxon>Chloroflexota</taxon>
        <taxon>Chloroflexia</taxon>
        <taxon>Candidatus Chloroheliales</taxon>
        <taxon>Candidatus Chloroheliaceae</taxon>
        <taxon>Candidatus Chlorohelix</taxon>
    </lineage>
</organism>
<evidence type="ECO:0000256" key="6">
    <source>
        <dbReference type="ARBA" id="ARBA00038001"/>
    </source>
</evidence>
<evidence type="ECO:0000313" key="9">
    <source>
        <dbReference type="EMBL" id="WJW69387.1"/>
    </source>
</evidence>
<reference evidence="8 10" key="1">
    <citation type="submission" date="2020-06" db="EMBL/GenBank/DDBJ databases">
        <title>Anoxygenic phototrophic Chloroflexota member uses a Type I reaction center.</title>
        <authorList>
            <person name="Tsuji J.M."/>
            <person name="Shaw N.A."/>
            <person name="Nagashima S."/>
            <person name="Venkiteswaran J."/>
            <person name="Schiff S.L."/>
            <person name="Hanada S."/>
            <person name="Tank M."/>
            <person name="Neufeld J.D."/>
        </authorList>
    </citation>
    <scope>NUCLEOTIDE SEQUENCE [LARGE SCALE GENOMIC DNA]</scope>
    <source>
        <strain evidence="8">L227-S17</strain>
    </source>
</reference>
<dbReference type="GO" id="GO:0046872">
    <property type="term" value="F:metal ion binding"/>
    <property type="evidence" value="ECO:0007669"/>
    <property type="project" value="UniProtKB-KW"/>
</dbReference>
<feature type="domain" description="Rieske" evidence="7">
    <location>
        <begin position="18"/>
        <end position="117"/>
    </location>
</feature>
<keyword evidence="11" id="KW-1185">Reference proteome</keyword>
<evidence type="ECO:0000256" key="1">
    <source>
        <dbReference type="ARBA" id="ARBA00022714"/>
    </source>
</evidence>
<dbReference type="RefSeq" id="WP_341471275.1">
    <property type="nucleotide sequence ID" value="NZ_CP128400.1"/>
</dbReference>
<proteinExistence type="inferred from homology"/>
<sequence length="123" mass="13865">MENTEDFAEKTVSSFELVRVYSLPELPPGSRKVVHIDTGNVLLLNIDGEIFAISSLCPHAGGHLKYGYLEGYTIECPLHYWPFDVRDGTLVGMNQASLFEYQLDIYPVQLQGDQIYLKLARPS</sequence>
<evidence type="ECO:0000256" key="2">
    <source>
        <dbReference type="ARBA" id="ARBA00022723"/>
    </source>
</evidence>
<dbReference type="Proteomes" id="UP001431572">
    <property type="component" value="Chromosome 2"/>
</dbReference>
<evidence type="ECO:0000313" key="8">
    <source>
        <dbReference type="EMBL" id="NWJ47475.1"/>
    </source>
</evidence>
<keyword evidence="4" id="KW-0411">Iron-sulfur</keyword>
<evidence type="ECO:0000256" key="3">
    <source>
        <dbReference type="ARBA" id="ARBA00023004"/>
    </source>
</evidence>
<dbReference type="EMBL" id="CP128400">
    <property type="protein sequence ID" value="WJW69387.1"/>
    <property type="molecule type" value="Genomic_DNA"/>
</dbReference>
<evidence type="ECO:0000313" key="10">
    <source>
        <dbReference type="Proteomes" id="UP000521676"/>
    </source>
</evidence>
<dbReference type="PANTHER" id="PTHR21496">
    <property type="entry name" value="FERREDOXIN-RELATED"/>
    <property type="match status" value="1"/>
</dbReference>
<name>A0A8T7M5V0_9CHLR</name>
<protein>
    <submittedName>
        <fullName evidence="8">Rieske 2Fe-2S domain-containing protein</fullName>
    </submittedName>
</protein>
<evidence type="ECO:0000256" key="4">
    <source>
        <dbReference type="ARBA" id="ARBA00023014"/>
    </source>
</evidence>
<dbReference type="PROSITE" id="PS51296">
    <property type="entry name" value="RIESKE"/>
    <property type="match status" value="1"/>
</dbReference>
<dbReference type="GO" id="GO:0004497">
    <property type="term" value="F:monooxygenase activity"/>
    <property type="evidence" value="ECO:0007669"/>
    <property type="project" value="UniProtKB-ARBA"/>
</dbReference>
<dbReference type="Proteomes" id="UP000521676">
    <property type="component" value="Unassembled WGS sequence"/>
</dbReference>
<dbReference type="PANTHER" id="PTHR21496:SF0">
    <property type="entry name" value="RIESKE DOMAIN-CONTAINING PROTEIN"/>
    <property type="match status" value="1"/>
</dbReference>
<gene>
    <name evidence="8" type="ORF">HXX08_16570</name>
    <name evidence="9" type="ORF">OZ401_002995</name>
</gene>
<reference evidence="9" key="2">
    <citation type="journal article" date="2024" name="Nature">
        <title>Anoxygenic phototroph of the Chloroflexota uses a type I reaction centre.</title>
        <authorList>
            <person name="Tsuji J.M."/>
            <person name="Shaw N.A."/>
            <person name="Nagashima S."/>
            <person name="Venkiteswaran J.J."/>
            <person name="Schiff S.L."/>
            <person name="Watanabe T."/>
            <person name="Fukui M."/>
            <person name="Hanada S."/>
            <person name="Tank M."/>
            <person name="Neufeld J.D."/>
        </authorList>
    </citation>
    <scope>NUCLEOTIDE SEQUENCE</scope>
    <source>
        <strain evidence="9">L227-S17</strain>
    </source>
</reference>
<keyword evidence="2" id="KW-0479">Metal-binding</keyword>
<keyword evidence="1" id="KW-0001">2Fe-2S</keyword>
<dbReference type="GO" id="GO:0051537">
    <property type="term" value="F:2 iron, 2 sulfur cluster binding"/>
    <property type="evidence" value="ECO:0007669"/>
    <property type="project" value="UniProtKB-KW"/>
</dbReference>
<evidence type="ECO:0000256" key="5">
    <source>
        <dbReference type="ARBA" id="ARBA00034078"/>
    </source>
</evidence>
<keyword evidence="3" id="KW-0408">Iron</keyword>
<evidence type="ECO:0000313" key="11">
    <source>
        <dbReference type="Proteomes" id="UP001431572"/>
    </source>
</evidence>
<dbReference type="EMBL" id="JACATZ010000003">
    <property type="protein sequence ID" value="NWJ47475.1"/>
    <property type="molecule type" value="Genomic_DNA"/>
</dbReference>
<dbReference type="Pfam" id="PF00355">
    <property type="entry name" value="Rieske"/>
    <property type="match status" value="1"/>
</dbReference>
<evidence type="ECO:0000259" key="7">
    <source>
        <dbReference type="PROSITE" id="PS51296"/>
    </source>
</evidence>
<dbReference type="GO" id="GO:0016705">
    <property type="term" value="F:oxidoreductase activity, acting on paired donors, with incorporation or reduction of molecular oxygen"/>
    <property type="evidence" value="ECO:0007669"/>
    <property type="project" value="UniProtKB-ARBA"/>
</dbReference>
<dbReference type="SUPFAM" id="SSF50022">
    <property type="entry name" value="ISP domain"/>
    <property type="match status" value="1"/>
</dbReference>
<dbReference type="InterPro" id="IPR036922">
    <property type="entry name" value="Rieske_2Fe-2S_sf"/>
</dbReference>
<dbReference type="InterPro" id="IPR017941">
    <property type="entry name" value="Rieske_2Fe-2S"/>
</dbReference>
<accession>A0A8T7M5V0</accession>
<dbReference type="AlphaFoldDB" id="A0A8T7M5V0"/>
<dbReference type="Gene3D" id="2.102.10.10">
    <property type="entry name" value="Rieske [2Fe-2S] iron-sulphur domain"/>
    <property type="match status" value="1"/>
</dbReference>